<keyword evidence="4" id="KW-1185">Reference proteome</keyword>
<keyword evidence="6" id="KW-1267">Proteomics identification</keyword>
<protein>
    <submittedName>
        <fullName evidence="3">Secreted protein</fullName>
    </submittedName>
</protein>
<dbReference type="PaxDb" id="6239-Y41D4B.6"/>
<sequence>MTNLHLSLILVIFSLSGVFSSGFLQIRLKSAYPLDTTVSLSRGNGSAYLKLPIALKANTTRELGRFPIEMLGNYSLVITGDKVEELGIKSSTYTASFNSTLGTHSPMKLNLPLNGLEIDIACDKNWKGAKCDVPCQEKCTADTKIDNPLKVDIDYSIDLSKLPTFVQRLKETTHVDNKIRVPTGTPRQVPKEVSKETKSKESNSDALGNSISRLISSLKNFISGGRSSIIPGISVTMSRSDSESEKNDEGNKNEENTDSGITKHSRLSEILGSMRRSPPASFSVDDGPSRHSPLTFSEYLRSQRPSPPSSFSLDDGPSVQRISPIDMSTENFGTERKSQPISFSMDDGPSIPGLPGMFSPFGMLSSMMSRFPRSTTQQKSEFSGITAEDIAADGIIKN</sequence>
<dbReference type="Bgee" id="WBGene00021513">
    <property type="expression patterns" value="Expressed in embryo and 2 other cell types or tissues"/>
</dbReference>
<gene>
    <name evidence="3" type="ORF">CELE_Y41D4B.6</name>
    <name evidence="3 5" type="ORF">Y41D4B.6</name>
</gene>
<evidence type="ECO:0007829" key="6">
    <source>
        <dbReference type="PeptideAtlas" id="Q95Y06"/>
    </source>
</evidence>
<feature type="chain" id="PRO_5004322274" evidence="2">
    <location>
        <begin position="21"/>
        <end position="398"/>
    </location>
</feature>
<dbReference type="GO" id="GO:0001708">
    <property type="term" value="P:cell fate specification"/>
    <property type="evidence" value="ECO:0007669"/>
    <property type="project" value="InterPro"/>
</dbReference>
<accession>Q95Y06</accession>
<evidence type="ECO:0000256" key="2">
    <source>
        <dbReference type="SAM" id="SignalP"/>
    </source>
</evidence>
<feature type="region of interest" description="Disordered" evidence="1">
    <location>
        <begin position="177"/>
        <end position="206"/>
    </location>
</feature>
<dbReference type="RefSeq" id="NP_500113.2">
    <property type="nucleotide sequence ID" value="NM_067712.4"/>
</dbReference>
<dbReference type="CTD" id="176974"/>
<name>Q95Y06_CAEEL</name>
<feature type="signal peptide" evidence="2">
    <location>
        <begin position="1"/>
        <end position="20"/>
    </location>
</feature>
<dbReference type="InterPro" id="IPR039178">
    <property type="entry name" value="Lag2"/>
</dbReference>
<dbReference type="GeneID" id="176974"/>
<dbReference type="EMBL" id="BX284604">
    <property type="protein sequence ID" value="CCD66706.1"/>
    <property type="molecule type" value="Genomic_DNA"/>
</dbReference>
<dbReference type="UCSC" id="Y41D4B.6">
    <property type="organism name" value="c. elegans"/>
</dbReference>
<dbReference type="AlphaFoldDB" id="Q95Y06"/>
<dbReference type="OrthoDB" id="5823410at2759"/>
<feature type="compositionally biased region" description="Basic and acidic residues" evidence="1">
    <location>
        <begin position="240"/>
        <end position="255"/>
    </location>
</feature>
<dbReference type="eggNOG" id="ENOG502THRJ">
    <property type="taxonomic scope" value="Eukaryota"/>
</dbReference>
<feature type="compositionally biased region" description="Basic and acidic residues" evidence="1">
    <location>
        <begin position="189"/>
        <end position="203"/>
    </location>
</feature>
<evidence type="ECO:0000313" key="3">
    <source>
        <dbReference type="EMBL" id="CCD66706.1"/>
    </source>
</evidence>
<dbReference type="HOGENOM" id="CLU_816920_0_0_1"/>
<dbReference type="GO" id="GO:0005112">
    <property type="term" value="F:Notch binding"/>
    <property type="evidence" value="ECO:0007669"/>
    <property type="project" value="InterPro"/>
</dbReference>
<dbReference type="ExpressionAtlas" id="Q95Y06">
    <property type="expression patterns" value="baseline and differential"/>
</dbReference>
<dbReference type="WormBase" id="Y41D4B.6a">
    <property type="protein sequence ID" value="CE39048"/>
    <property type="gene ID" value="WBGene00021513"/>
</dbReference>
<evidence type="ECO:0000256" key="1">
    <source>
        <dbReference type="SAM" id="MobiDB-lite"/>
    </source>
</evidence>
<dbReference type="AGR" id="WB:WBGene00021513"/>
<evidence type="ECO:0000313" key="5">
    <source>
        <dbReference type="WormBase" id="Y41D4B.6a"/>
    </source>
</evidence>
<proteinExistence type="evidence at protein level"/>
<dbReference type="Proteomes" id="UP000001940">
    <property type="component" value="Chromosome IV"/>
</dbReference>
<reference evidence="3 4" key="1">
    <citation type="journal article" date="1998" name="Science">
        <title>Genome sequence of the nematode C. elegans: a platform for investigating biology.</title>
        <authorList>
            <consortium name="The C. elegans sequencing consortium"/>
            <person name="Sulson J.E."/>
            <person name="Waterston R."/>
        </authorList>
    </citation>
    <scope>NUCLEOTIDE SEQUENCE [LARGE SCALE GENOMIC DNA]</scope>
    <source>
        <strain evidence="3 4">Bristol N2</strain>
    </source>
</reference>
<organism evidence="3 4">
    <name type="scientific">Caenorhabditis elegans</name>
    <dbReference type="NCBI Taxonomy" id="6239"/>
    <lineage>
        <taxon>Eukaryota</taxon>
        <taxon>Metazoa</taxon>
        <taxon>Ecdysozoa</taxon>
        <taxon>Nematoda</taxon>
        <taxon>Chromadorea</taxon>
        <taxon>Rhabditida</taxon>
        <taxon>Rhabditina</taxon>
        <taxon>Rhabditomorpha</taxon>
        <taxon>Rhabditoidea</taxon>
        <taxon>Rhabditidae</taxon>
        <taxon>Peloderinae</taxon>
        <taxon>Caenorhabditis</taxon>
    </lineage>
</organism>
<evidence type="ECO:0000313" key="4">
    <source>
        <dbReference type="Proteomes" id="UP000001940"/>
    </source>
</evidence>
<dbReference type="PANTHER" id="PTHR22669:SF17">
    <property type="entry name" value="SECRETED PROTEIN"/>
    <property type="match status" value="1"/>
</dbReference>
<feature type="region of interest" description="Disordered" evidence="1">
    <location>
        <begin position="230"/>
        <end position="348"/>
    </location>
</feature>
<dbReference type="PANTHER" id="PTHR22669">
    <property type="entry name" value="DELTA/SERRATE/LAG-2 DOMAIN PROTEIN"/>
    <property type="match status" value="1"/>
</dbReference>
<keyword evidence="2" id="KW-0732">Signal</keyword>
<dbReference type="PeptideAtlas" id="Q95Y06"/>
<dbReference type="GO" id="GO:0007219">
    <property type="term" value="P:Notch signaling pathway"/>
    <property type="evidence" value="ECO:0007669"/>
    <property type="project" value="InterPro"/>
</dbReference>